<evidence type="ECO:0000313" key="2">
    <source>
        <dbReference type="Proteomes" id="UP000527143"/>
    </source>
</evidence>
<dbReference type="RefSeq" id="WP_184091411.1">
    <property type="nucleotide sequence ID" value="NZ_JACIJF010000022.1"/>
</dbReference>
<name>A0A840YSL8_9SPHN</name>
<dbReference type="EMBL" id="JACIJF010000022">
    <property type="protein sequence ID" value="MBB5712686.1"/>
    <property type="molecule type" value="Genomic_DNA"/>
</dbReference>
<dbReference type="Proteomes" id="UP000527143">
    <property type="component" value="Unassembled WGS sequence"/>
</dbReference>
<protein>
    <submittedName>
        <fullName evidence="1">Uncharacterized protein</fullName>
    </submittedName>
</protein>
<evidence type="ECO:0000313" key="1">
    <source>
        <dbReference type="EMBL" id="MBB5712686.1"/>
    </source>
</evidence>
<accession>A0A840YSL8</accession>
<dbReference type="AlphaFoldDB" id="A0A840YSL8"/>
<keyword evidence="2" id="KW-1185">Reference proteome</keyword>
<organism evidence="1 2">
    <name type="scientific">Sphingomonas xinjiangensis</name>
    <dbReference type="NCBI Taxonomy" id="643568"/>
    <lineage>
        <taxon>Bacteria</taxon>
        <taxon>Pseudomonadati</taxon>
        <taxon>Pseudomonadota</taxon>
        <taxon>Alphaproteobacteria</taxon>
        <taxon>Sphingomonadales</taxon>
        <taxon>Sphingomonadaceae</taxon>
        <taxon>Sphingomonas</taxon>
    </lineage>
</organism>
<comment type="caution">
    <text evidence="1">The sequence shown here is derived from an EMBL/GenBank/DDBJ whole genome shotgun (WGS) entry which is preliminary data.</text>
</comment>
<proteinExistence type="predicted"/>
<sequence>MIVLLAMNASAGAILPAVKSGTLPVDKAPPDPAHAIFSTGNSPLIALQALVFAPIQLT</sequence>
<gene>
    <name evidence="1" type="ORF">FHT02_003946</name>
</gene>
<reference evidence="1 2" key="1">
    <citation type="submission" date="2020-08" db="EMBL/GenBank/DDBJ databases">
        <title>Genomic Encyclopedia of Type Strains, Phase IV (KMG-IV): sequencing the most valuable type-strain genomes for metagenomic binning, comparative biology and taxonomic classification.</title>
        <authorList>
            <person name="Goeker M."/>
        </authorList>
    </citation>
    <scope>NUCLEOTIDE SEQUENCE [LARGE SCALE GENOMIC DNA]</scope>
    <source>
        <strain evidence="1 2">DSM 26736</strain>
    </source>
</reference>